<dbReference type="InterPro" id="IPR014751">
    <property type="entry name" value="XRCC4-like_C"/>
</dbReference>
<evidence type="ECO:0000313" key="11">
    <source>
        <dbReference type="EMBL" id="KAE9328474.1"/>
    </source>
</evidence>
<evidence type="ECO:0000313" key="18">
    <source>
        <dbReference type="Proteomes" id="UP000460718"/>
    </source>
</evidence>
<evidence type="ECO:0000313" key="17">
    <source>
        <dbReference type="Proteomes" id="UP000441208"/>
    </source>
</evidence>
<dbReference type="PANTHER" id="PTHR28559:SF1">
    <property type="entry name" value="DNA REPAIR PROTEIN XRCC4"/>
    <property type="match status" value="1"/>
</dbReference>
<evidence type="ECO:0000313" key="4">
    <source>
        <dbReference type="EMBL" id="KAE9096638.1"/>
    </source>
</evidence>
<evidence type="ECO:0000313" key="8">
    <source>
        <dbReference type="EMBL" id="KAE9218015.1"/>
    </source>
</evidence>
<keyword evidence="13" id="KW-1185">Reference proteome</keyword>
<dbReference type="GO" id="GO:0003677">
    <property type="term" value="F:DNA binding"/>
    <property type="evidence" value="ECO:0007669"/>
    <property type="project" value="InterPro"/>
</dbReference>
<dbReference type="EMBL" id="QXGB01000860">
    <property type="protein sequence ID" value="KAE9202581.1"/>
    <property type="molecule type" value="Genomic_DNA"/>
</dbReference>
<dbReference type="Proteomes" id="UP000440732">
    <property type="component" value="Unassembled WGS sequence"/>
</dbReference>
<evidence type="ECO:0000313" key="6">
    <source>
        <dbReference type="EMBL" id="KAE9130784.1"/>
    </source>
</evidence>
<protein>
    <submittedName>
        <fullName evidence="2">Uncharacterized protein</fullName>
    </submittedName>
</protein>
<feature type="region of interest" description="Disordered" evidence="1">
    <location>
        <begin position="319"/>
        <end position="401"/>
    </location>
</feature>
<evidence type="ECO:0000313" key="5">
    <source>
        <dbReference type="EMBL" id="KAE9102000.1"/>
    </source>
</evidence>
<dbReference type="AlphaFoldDB" id="A0A6A3ERR0"/>
<feature type="compositionally biased region" description="Basic residues" evidence="1">
    <location>
        <begin position="222"/>
        <end position="243"/>
    </location>
</feature>
<dbReference type="Proteomes" id="UP000437068">
    <property type="component" value="Unassembled WGS sequence"/>
</dbReference>
<evidence type="ECO:0000313" key="15">
    <source>
        <dbReference type="Proteomes" id="UP000440367"/>
    </source>
</evidence>
<feature type="compositionally biased region" description="Basic and acidic residues" evidence="1">
    <location>
        <begin position="252"/>
        <end position="263"/>
    </location>
</feature>
<dbReference type="OrthoDB" id="68141at2759"/>
<organism evidence="2 12">
    <name type="scientific">Phytophthora fragariae</name>
    <dbReference type="NCBI Taxonomy" id="53985"/>
    <lineage>
        <taxon>Eukaryota</taxon>
        <taxon>Sar</taxon>
        <taxon>Stramenopiles</taxon>
        <taxon>Oomycota</taxon>
        <taxon>Peronosporomycetes</taxon>
        <taxon>Peronosporales</taxon>
        <taxon>Peronosporaceae</taxon>
        <taxon>Phytophthora</taxon>
    </lineage>
</organism>
<evidence type="ECO:0000313" key="10">
    <source>
        <dbReference type="EMBL" id="KAE9298409.1"/>
    </source>
</evidence>
<dbReference type="Proteomes" id="UP000476176">
    <property type="component" value="Unassembled WGS sequence"/>
</dbReference>
<evidence type="ECO:0000313" key="3">
    <source>
        <dbReference type="EMBL" id="KAE8997058.1"/>
    </source>
</evidence>
<dbReference type="EMBL" id="QXGD01000943">
    <property type="protein sequence ID" value="KAE9219535.1"/>
    <property type="molecule type" value="Genomic_DNA"/>
</dbReference>
<dbReference type="Proteomes" id="UP000486351">
    <property type="component" value="Unassembled WGS sequence"/>
</dbReference>
<dbReference type="Proteomes" id="UP000460718">
    <property type="component" value="Unassembled WGS sequence"/>
</dbReference>
<evidence type="ECO:0000313" key="20">
    <source>
        <dbReference type="Proteomes" id="UP000486351"/>
    </source>
</evidence>
<evidence type="ECO:0000313" key="21">
    <source>
        <dbReference type="Proteomes" id="UP000488956"/>
    </source>
</evidence>
<evidence type="ECO:0000313" key="13">
    <source>
        <dbReference type="Proteomes" id="UP000433483"/>
    </source>
</evidence>
<feature type="region of interest" description="Disordered" evidence="1">
    <location>
        <begin position="214"/>
        <end position="304"/>
    </location>
</feature>
<dbReference type="GO" id="GO:0006303">
    <property type="term" value="P:double-strand break repair via nonhomologous end joining"/>
    <property type="evidence" value="ECO:0007669"/>
    <property type="project" value="TreeGrafter"/>
</dbReference>
<dbReference type="Proteomes" id="UP000441208">
    <property type="component" value="Unassembled WGS sequence"/>
</dbReference>
<evidence type="ECO:0000313" key="2">
    <source>
        <dbReference type="EMBL" id="KAE8934120.1"/>
    </source>
</evidence>
<accession>A0A6A3ERR0</accession>
<gene>
    <name evidence="10" type="ORF">PF001_g15940</name>
    <name evidence="9" type="ORF">PF002_g16154</name>
    <name evidence="8" type="ORF">PF004_g13985</name>
    <name evidence="7" type="ORF">PF005_g14507</name>
    <name evidence="6" type="ORF">PF006_g15676</name>
    <name evidence="5" type="ORF">PF007_g14911</name>
    <name evidence="11" type="ORF">PF008_g16169</name>
    <name evidence="2" type="ORF">PF009_g15893</name>
    <name evidence="4" type="ORF">PF010_g16275</name>
    <name evidence="3" type="ORF">PF011_g15645</name>
</gene>
<evidence type="ECO:0000313" key="14">
    <source>
        <dbReference type="Proteomes" id="UP000437068"/>
    </source>
</evidence>
<evidence type="ECO:0000313" key="12">
    <source>
        <dbReference type="Proteomes" id="UP000429523"/>
    </source>
</evidence>
<dbReference type="GO" id="GO:0005958">
    <property type="term" value="C:DNA-dependent protein kinase-DNA ligase 4 complex"/>
    <property type="evidence" value="ECO:0007669"/>
    <property type="project" value="TreeGrafter"/>
</dbReference>
<evidence type="ECO:0000313" key="7">
    <source>
        <dbReference type="EMBL" id="KAE9202581.1"/>
    </source>
</evidence>
<dbReference type="EMBL" id="QXFW01001073">
    <property type="protein sequence ID" value="KAE8997058.1"/>
    <property type="molecule type" value="Genomic_DNA"/>
</dbReference>
<feature type="compositionally biased region" description="Acidic residues" evidence="1">
    <location>
        <begin position="264"/>
        <end position="278"/>
    </location>
</feature>
<dbReference type="EMBL" id="QXFX01001104">
    <property type="protein sequence ID" value="KAE9096638.1"/>
    <property type="molecule type" value="Genomic_DNA"/>
</dbReference>
<dbReference type="Proteomes" id="UP000488956">
    <property type="component" value="Unassembled WGS sequence"/>
</dbReference>
<dbReference type="SUPFAM" id="SSF58022">
    <property type="entry name" value="XRCC4, C-terminal oligomerization domain"/>
    <property type="match status" value="1"/>
</dbReference>
<feature type="compositionally biased region" description="Polar residues" evidence="1">
    <location>
        <begin position="328"/>
        <end position="338"/>
    </location>
</feature>
<dbReference type="EMBL" id="QXGE01001065">
    <property type="protein sequence ID" value="KAE9298409.1"/>
    <property type="molecule type" value="Genomic_DNA"/>
</dbReference>
<evidence type="ECO:0000256" key="1">
    <source>
        <dbReference type="SAM" id="MobiDB-lite"/>
    </source>
</evidence>
<dbReference type="Proteomes" id="UP000440367">
    <property type="component" value="Unassembled WGS sequence"/>
</dbReference>
<dbReference type="EMBL" id="QXFZ01000891">
    <property type="protein sequence ID" value="KAE9102000.1"/>
    <property type="molecule type" value="Genomic_DNA"/>
</dbReference>
<dbReference type="GO" id="GO:0032807">
    <property type="term" value="C:DNA ligase IV complex"/>
    <property type="evidence" value="ECO:0007669"/>
    <property type="project" value="TreeGrafter"/>
</dbReference>
<dbReference type="Gene3D" id="1.20.5.370">
    <property type="match status" value="1"/>
</dbReference>
<dbReference type="PANTHER" id="PTHR28559">
    <property type="entry name" value="DNA REPAIR PROTEIN XRCC4"/>
    <property type="match status" value="1"/>
</dbReference>
<dbReference type="Proteomes" id="UP000433483">
    <property type="component" value="Unassembled WGS sequence"/>
</dbReference>
<comment type="caution">
    <text evidence="2">The sequence shown here is derived from an EMBL/GenBank/DDBJ whole genome shotgun (WGS) entry which is preliminary data.</text>
</comment>
<dbReference type="GO" id="GO:0006310">
    <property type="term" value="P:DNA recombination"/>
    <property type="evidence" value="ECO:0007669"/>
    <property type="project" value="InterPro"/>
</dbReference>
<dbReference type="EMBL" id="QXGC01000875">
    <property type="protein sequence ID" value="KAE9218015.1"/>
    <property type="molecule type" value="Genomic_DNA"/>
</dbReference>
<dbReference type="EMBL" id="QXGF01000944">
    <property type="protein sequence ID" value="KAE8934120.1"/>
    <property type="molecule type" value="Genomic_DNA"/>
</dbReference>
<feature type="compositionally biased region" description="Acidic residues" evidence="1">
    <location>
        <begin position="385"/>
        <end position="401"/>
    </location>
</feature>
<dbReference type="InterPro" id="IPR010585">
    <property type="entry name" value="DNA_repair_prot_XRCC4"/>
</dbReference>
<dbReference type="Proteomes" id="UP000429523">
    <property type="component" value="Unassembled WGS sequence"/>
</dbReference>
<evidence type="ECO:0000313" key="16">
    <source>
        <dbReference type="Proteomes" id="UP000440732"/>
    </source>
</evidence>
<reference evidence="12 13" key="1">
    <citation type="submission" date="2018-08" db="EMBL/GenBank/DDBJ databases">
        <title>Genomic investigation of the strawberry pathogen Phytophthora fragariae indicates pathogenicity is determined by transcriptional variation in three key races.</title>
        <authorList>
            <person name="Adams T.M."/>
            <person name="Armitage A.D."/>
            <person name="Sobczyk M.K."/>
            <person name="Bates H.J."/>
            <person name="Dunwell J.M."/>
            <person name="Nellist C.F."/>
            <person name="Harrison R.J."/>
        </authorList>
    </citation>
    <scope>NUCLEOTIDE SEQUENCE [LARGE SCALE GENOMIC DNA]</scope>
    <source>
        <strain evidence="10 14">A4</strain>
        <strain evidence="9 15">BC-1</strain>
        <strain evidence="8 19">BC-23</strain>
        <strain evidence="7 13">NOV-27</strain>
        <strain evidence="6 16">NOV-5</strain>
        <strain evidence="5 17">NOV-71</strain>
        <strain evidence="11 20">NOV-77</strain>
        <strain evidence="2 12">NOV-9</strain>
        <strain evidence="4 21">ONT-3</strain>
        <strain evidence="3 18">SCRP245</strain>
    </source>
</reference>
<feature type="compositionally biased region" description="Basic residues" evidence="1">
    <location>
        <begin position="357"/>
        <end position="368"/>
    </location>
</feature>
<evidence type="ECO:0000313" key="9">
    <source>
        <dbReference type="EMBL" id="KAE9219535.1"/>
    </source>
</evidence>
<proteinExistence type="predicted"/>
<name>A0A6A3ERR0_9STRA</name>
<evidence type="ECO:0000313" key="19">
    <source>
        <dbReference type="Proteomes" id="UP000476176"/>
    </source>
</evidence>
<dbReference type="EMBL" id="QXGA01001046">
    <property type="protein sequence ID" value="KAE9130784.1"/>
    <property type="molecule type" value="Genomic_DNA"/>
</dbReference>
<dbReference type="EMBL" id="QXFY01001094">
    <property type="protein sequence ID" value="KAE9328474.1"/>
    <property type="molecule type" value="Genomic_DNA"/>
</dbReference>
<dbReference type="GO" id="GO:0010165">
    <property type="term" value="P:response to X-ray"/>
    <property type="evidence" value="ECO:0007669"/>
    <property type="project" value="TreeGrafter"/>
</dbReference>
<sequence>MSLAEVAAVDVDADSSPSSSSSITQLFVLCTASSSSSSKRPNGSSLRLQLLDGSSLFEAEVAASHKPRALDCSPVEYLAAVQMALSPQTRNQQTRFAFRWSRAKRTLTLMERAGFAMKFSAVEFVPVADASAWRQLLHQVAAQQAQGREERGEGEEKVEKLEKLLQQKETLLEAALAAKQKEEDRLFRGFCAVLNGKKDEIQRLRNELHRAQETQRFEVKQGGKRKVTAPKRGKKATGAKLKKMKEEEEQDEKMSEDESSREESGEESDAMEKDDDEGNERKRVKRDAISAYSQLPASVKRDSVQISSAEDLLASMDDIIKNEEEANEATQRGDTSGQGVKVEPIARQSQPAELSKPRRTTARTRKAPVVKVEPTPPPPPKPAAEDEAMNSEEEDILDMLS</sequence>